<organism evidence="1 2">
    <name type="scientific">Daphnia magna</name>
    <dbReference type="NCBI Taxonomy" id="35525"/>
    <lineage>
        <taxon>Eukaryota</taxon>
        <taxon>Metazoa</taxon>
        <taxon>Ecdysozoa</taxon>
        <taxon>Arthropoda</taxon>
        <taxon>Crustacea</taxon>
        <taxon>Branchiopoda</taxon>
        <taxon>Diplostraca</taxon>
        <taxon>Cladocera</taxon>
        <taxon>Anomopoda</taxon>
        <taxon>Daphniidae</taxon>
        <taxon>Daphnia</taxon>
    </lineage>
</organism>
<evidence type="ECO:0000313" key="2">
    <source>
        <dbReference type="Proteomes" id="UP001234178"/>
    </source>
</evidence>
<proteinExistence type="predicted"/>
<comment type="caution">
    <text evidence="1">The sequence shown here is derived from an EMBL/GenBank/DDBJ whole genome shotgun (WGS) entry which is preliminary data.</text>
</comment>
<evidence type="ECO:0000313" key="1">
    <source>
        <dbReference type="EMBL" id="KAK4004820.1"/>
    </source>
</evidence>
<dbReference type="EMBL" id="JAOYFB010000001">
    <property type="protein sequence ID" value="KAK4004820.1"/>
    <property type="molecule type" value="Genomic_DNA"/>
</dbReference>
<protein>
    <submittedName>
        <fullName evidence="1">Uncharacterized protein</fullName>
    </submittedName>
</protein>
<sequence>MDIISQSQIAECSSSYLLENHRPKHVLKSGFPCGMNHVASNTDRCRSRRCMDPKQPTAMAQDIIAERLIYCGTGRTVLPHGVGQLQWPSPKGA</sequence>
<name>A0ABQ9YVZ3_9CRUS</name>
<accession>A0ABQ9YVZ3</accession>
<reference evidence="1 2" key="1">
    <citation type="journal article" date="2023" name="Nucleic Acids Res.">
        <title>The hologenome of Daphnia magna reveals possible DNA methylation and microbiome-mediated evolution of the host genome.</title>
        <authorList>
            <person name="Chaturvedi A."/>
            <person name="Li X."/>
            <person name="Dhandapani V."/>
            <person name="Marshall H."/>
            <person name="Kissane S."/>
            <person name="Cuenca-Cambronero M."/>
            <person name="Asole G."/>
            <person name="Calvet F."/>
            <person name="Ruiz-Romero M."/>
            <person name="Marangio P."/>
            <person name="Guigo R."/>
            <person name="Rago D."/>
            <person name="Mirbahai L."/>
            <person name="Eastwood N."/>
            <person name="Colbourne J.K."/>
            <person name="Zhou J."/>
            <person name="Mallon E."/>
            <person name="Orsini L."/>
        </authorList>
    </citation>
    <scope>NUCLEOTIDE SEQUENCE [LARGE SCALE GENOMIC DNA]</scope>
    <source>
        <strain evidence="1">LRV0_1</strain>
    </source>
</reference>
<dbReference type="Proteomes" id="UP001234178">
    <property type="component" value="Unassembled WGS sequence"/>
</dbReference>
<keyword evidence="2" id="KW-1185">Reference proteome</keyword>
<gene>
    <name evidence="1" type="ORF">OUZ56_006543</name>
</gene>